<keyword evidence="3" id="KW-1185">Reference proteome</keyword>
<protein>
    <submittedName>
        <fullName evidence="2">Uncharacterized protein</fullName>
    </submittedName>
</protein>
<dbReference type="EMBL" id="QWDM01000258">
    <property type="protein sequence ID" value="RUT67501.1"/>
    <property type="molecule type" value="Genomic_DNA"/>
</dbReference>
<dbReference type="GO" id="GO:0022904">
    <property type="term" value="P:respiratory electron transport chain"/>
    <property type="evidence" value="ECO:0007669"/>
    <property type="project" value="TreeGrafter"/>
</dbReference>
<dbReference type="PANTHER" id="PTHR43105:SF14">
    <property type="entry name" value="FORMATE DEHYDROGENASE H"/>
    <property type="match status" value="1"/>
</dbReference>
<sequence length="93" mass="10656">SFTNTDRLVQIGRQALEPPGQARQDLWIIEQMAVRLGLNWAYTHVSQVFDEMRRTMPSIGGITWERLERENAVTYPCTQEGDPGTPVVFTETF</sequence>
<comment type="caution">
    <text evidence="2">The sequence shown here is derived from an EMBL/GenBank/DDBJ whole genome shotgun (WGS) entry which is preliminary data.</text>
</comment>
<organism evidence="2 3">
    <name type="scientific">Flavobacterium cupreum</name>
    <dbReference type="NCBI Taxonomy" id="2133766"/>
    <lineage>
        <taxon>Bacteria</taxon>
        <taxon>Pseudomonadati</taxon>
        <taxon>Bacteroidota</taxon>
        <taxon>Flavobacteriia</taxon>
        <taxon>Flavobacteriales</taxon>
        <taxon>Flavobacteriaceae</taxon>
        <taxon>Flavobacterium</taxon>
    </lineage>
</organism>
<feature type="non-terminal residue" evidence="2">
    <location>
        <position position="93"/>
    </location>
</feature>
<dbReference type="PANTHER" id="PTHR43105">
    <property type="entry name" value="RESPIRATORY NITRATE REDUCTASE"/>
    <property type="match status" value="1"/>
</dbReference>
<keyword evidence="1" id="KW-0560">Oxidoreductase</keyword>
<dbReference type="Gene3D" id="3.40.50.740">
    <property type="match status" value="1"/>
</dbReference>
<gene>
    <name evidence="2" type="ORF">D0817_26110</name>
</gene>
<evidence type="ECO:0000313" key="2">
    <source>
        <dbReference type="EMBL" id="RUT67501.1"/>
    </source>
</evidence>
<dbReference type="InterPro" id="IPR050123">
    <property type="entry name" value="Prok_molybdopt-oxidoreductase"/>
</dbReference>
<dbReference type="OrthoDB" id="9792592at2"/>
<accession>A0A433ZZF3</accession>
<name>A0A433ZZF3_9FLAO</name>
<dbReference type="SUPFAM" id="SSF53706">
    <property type="entry name" value="Formate dehydrogenase/DMSO reductase, domains 1-3"/>
    <property type="match status" value="1"/>
</dbReference>
<proteinExistence type="predicted"/>
<evidence type="ECO:0000256" key="1">
    <source>
        <dbReference type="ARBA" id="ARBA00023002"/>
    </source>
</evidence>
<dbReference type="Proteomes" id="UP000288102">
    <property type="component" value="Unassembled WGS sequence"/>
</dbReference>
<dbReference type="GO" id="GO:0016020">
    <property type="term" value="C:membrane"/>
    <property type="evidence" value="ECO:0007669"/>
    <property type="project" value="TreeGrafter"/>
</dbReference>
<reference evidence="3" key="1">
    <citation type="journal article" date="2019" name="Syst. Appl. Microbiol.">
        <title>Flavobacterium circumlabens sp. nov. and Flavobacterium cupreum sp. nov., two psychrotrophic species isolated from Antarctic environmental samples.</title>
        <authorList>
            <person name="Kralova S."/>
            <person name="Busse H.-J."/>
            <person name="Svec P."/>
            <person name="Maslanova I."/>
            <person name="Stankova E."/>
            <person name="Bartak M."/>
            <person name="Sedlacek I."/>
        </authorList>
    </citation>
    <scope>NUCLEOTIDE SEQUENCE [LARGE SCALE GENOMIC DNA]</scope>
    <source>
        <strain evidence="3">CCM 8825</strain>
    </source>
</reference>
<feature type="non-terminal residue" evidence="2">
    <location>
        <position position="1"/>
    </location>
</feature>
<dbReference type="AlphaFoldDB" id="A0A433ZZF3"/>
<evidence type="ECO:0000313" key="3">
    <source>
        <dbReference type="Proteomes" id="UP000288102"/>
    </source>
</evidence>
<dbReference type="GO" id="GO:0003954">
    <property type="term" value="F:NADH dehydrogenase activity"/>
    <property type="evidence" value="ECO:0007669"/>
    <property type="project" value="TreeGrafter"/>
</dbReference>